<accession>A0A833JG72</accession>
<comment type="caution">
    <text evidence="1">The sequence shown here is derived from an EMBL/GenBank/DDBJ whole genome shotgun (WGS) entry which is preliminary data.</text>
</comment>
<gene>
    <name evidence="1" type="ORF">GCL57_03560</name>
</gene>
<proteinExistence type="predicted"/>
<dbReference type="RefSeq" id="WP_152211883.1">
    <property type="nucleotide sequence ID" value="NZ_WFLN01000004.1"/>
</dbReference>
<sequence>MTKISKVLLILGLLVAGISAFVFNKKTEKKQEPQQLTMITKIYNKETGKVEETASHSPENYFGTISFLGGEPNSKNMAQAIFCADQIAEIEKVDLYMPDMGHGSQPPTVAEHKEIPALLKDKAAANPYFGCLHISSMQLFMPGLWQVRAFYKNDTVGIIDITLKD</sequence>
<reference evidence="1 2" key="1">
    <citation type="submission" date="2019-10" db="EMBL/GenBank/DDBJ databases">
        <title>New genus of Silvanigrellaceae.</title>
        <authorList>
            <person name="Pitt A."/>
            <person name="Hahn M.W."/>
        </authorList>
    </citation>
    <scope>NUCLEOTIDE SEQUENCE [LARGE SCALE GENOMIC DNA]</scope>
    <source>
        <strain evidence="1 2">33A1-SZDP</strain>
    </source>
</reference>
<protein>
    <submittedName>
        <fullName evidence="1">Uncharacterized protein</fullName>
    </submittedName>
</protein>
<dbReference type="Proteomes" id="UP000442694">
    <property type="component" value="Unassembled WGS sequence"/>
</dbReference>
<organism evidence="1 2">
    <name type="scientific">Fluviispira multicolorata</name>
    <dbReference type="NCBI Taxonomy" id="2654512"/>
    <lineage>
        <taxon>Bacteria</taxon>
        <taxon>Pseudomonadati</taxon>
        <taxon>Bdellovibrionota</taxon>
        <taxon>Oligoflexia</taxon>
        <taxon>Silvanigrellales</taxon>
        <taxon>Silvanigrellaceae</taxon>
        <taxon>Fluviispira</taxon>
    </lineage>
</organism>
<keyword evidence="2" id="KW-1185">Reference proteome</keyword>
<evidence type="ECO:0000313" key="1">
    <source>
        <dbReference type="EMBL" id="KAB8033798.1"/>
    </source>
</evidence>
<evidence type="ECO:0000313" key="2">
    <source>
        <dbReference type="Proteomes" id="UP000442694"/>
    </source>
</evidence>
<dbReference type="AlphaFoldDB" id="A0A833JG72"/>
<dbReference type="EMBL" id="WFLN01000004">
    <property type="protein sequence ID" value="KAB8033798.1"/>
    <property type="molecule type" value="Genomic_DNA"/>
</dbReference>
<name>A0A833JG72_9BACT</name>